<evidence type="ECO:0000313" key="1">
    <source>
        <dbReference type="EMBL" id="WWD18884.1"/>
    </source>
</evidence>
<dbReference type="OrthoDB" id="309640at2759"/>
<accession>A0A5M6C1M6</accession>
<protein>
    <submittedName>
        <fullName evidence="1">Uncharacterized protein</fullName>
    </submittedName>
</protein>
<name>A0A5M6C1M6_9TREE</name>
<dbReference type="KEGG" id="ksn:43589717"/>
<dbReference type="GO" id="GO:0005739">
    <property type="term" value="C:mitochondrion"/>
    <property type="evidence" value="ECO:0007669"/>
    <property type="project" value="TreeGrafter"/>
</dbReference>
<dbReference type="GO" id="GO:0005829">
    <property type="term" value="C:cytosol"/>
    <property type="evidence" value="ECO:0007669"/>
    <property type="project" value="TreeGrafter"/>
</dbReference>
<dbReference type="PANTHER" id="PTHR11803">
    <property type="entry name" value="2-IMINOBUTANOATE/2-IMINOPROPANOATE DEAMINASE RIDA"/>
    <property type="match status" value="1"/>
</dbReference>
<organism evidence="1 2">
    <name type="scientific">Kwoniella shandongensis</name>
    <dbReference type="NCBI Taxonomy" id="1734106"/>
    <lineage>
        <taxon>Eukaryota</taxon>
        <taxon>Fungi</taxon>
        <taxon>Dikarya</taxon>
        <taxon>Basidiomycota</taxon>
        <taxon>Agaricomycotina</taxon>
        <taxon>Tremellomycetes</taxon>
        <taxon>Tremellales</taxon>
        <taxon>Cryptococcaceae</taxon>
        <taxon>Kwoniella</taxon>
    </lineage>
</organism>
<dbReference type="SUPFAM" id="SSF55298">
    <property type="entry name" value="YjgF-like"/>
    <property type="match status" value="1"/>
</dbReference>
<dbReference type="AlphaFoldDB" id="A0A5M6C1M6"/>
<dbReference type="FunFam" id="3.30.1330.40:FF:000004">
    <property type="entry name" value="Translation initiation inhibitor"/>
    <property type="match status" value="1"/>
</dbReference>
<dbReference type="GO" id="GO:0019239">
    <property type="term" value="F:deaminase activity"/>
    <property type="evidence" value="ECO:0007669"/>
    <property type="project" value="TreeGrafter"/>
</dbReference>
<dbReference type="InterPro" id="IPR006175">
    <property type="entry name" value="YjgF/YER057c/UK114"/>
</dbReference>
<reference evidence="1" key="1">
    <citation type="submission" date="2017-08" db="EMBL/GenBank/DDBJ databases">
        <authorList>
            <person name="Cuomo C."/>
            <person name="Billmyre B."/>
            <person name="Heitman J."/>
        </authorList>
    </citation>
    <scope>NUCLEOTIDE SEQUENCE</scope>
    <source>
        <strain evidence="1">CBS 12478</strain>
    </source>
</reference>
<dbReference type="Proteomes" id="UP000322225">
    <property type="component" value="Chromosome 6"/>
</dbReference>
<dbReference type="EMBL" id="CP144056">
    <property type="protein sequence ID" value="WWD18884.1"/>
    <property type="molecule type" value="Genomic_DNA"/>
</dbReference>
<dbReference type="GeneID" id="43589717"/>
<reference evidence="1" key="2">
    <citation type="submission" date="2024-01" db="EMBL/GenBank/DDBJ databases">
        <title>Comparative genomics of Cryptococcus and Kwoniella reveals pathogenesis evolution and contrasting modes of karyotype evolution via chromosome fusion or intercentromeric recombination.</title>
        <authorList>
            <person name="Coelho M.A."/>
            <person name="David-Palma M."/>
            <person name="Shea T."/>
            <person name="Bowers K."/>
            <person name="McGinley-Smith S."/>
            <person name="Mohammad A.W."/>
            <person name="Gnirke A."/>
            <person name="Yurkov A.M."/>
            <person name="Nowrousian M."/>
            <person name="Sun S."/>
            <person name="Cuomo C.A."/>
            <person name="Heitman J."/>
        </authorList>
    </citation>
    <scope>NUCLEOTIDE SEQUENCE</scope>
    <source>
        <strain evidence="1">CBS 12478</strain>
    </source>
</reference>
<gene>
    <name evidence="1" type="ORF">CI109_103339</name>
</gene>
<evidence type="ECO:0000313" key="2">
    <source>
        <dbReference type="Proteomes" id="UP000322225"/>
    </source>
</evidence>
<keyword evidence="2" id="KW-1185">Reference proteome</keyword>
<dbReference type="Pfam" id="PF01042">
    <property type="entry name" value="Ribonuc_L-PSP"/>
    <property type="match status" value="1"/>
</dbReference>
<dbReference type="Gene3D" id="3.30.1330.40">
    <property type="entry name" value="RutC-like"/>
    <property type="match status" value="1"/>
</dbReference>
<dbReference type="CDD" id="cd00448">
    <property type="entry name" value="YjgF_YER057c_UK114_family"/>
    <property type="match status" value="1"/>
</dbReference>
<dbReference type="PANTHER" id="PTHR11803:SF12">
    <property type="entry name" value="TRANSLATION INITIATION INHIBITOR"/>
    <property type="match status" value="1"/>
</dbReference>
<sequence length="116" mass="12459">MSREYISNDEFPPKPHNVPAVKVPGLVFCAGQTATGEIKQATTTVLSNLQKVLELAGSSLDKVVKYNVYLQDMGDFAAMNEAYIAFLPKNPPSRTCIQAGCLPGGSIIEIECVAQV</sequence>
<dbReference type="RefSeq" id="XP_031860057.1">
    <property type="nucleotide sequence ID" value="XM_032005568.1"/>
</dbReference>
<dbReference type="InterPro" id="IPR035959">
    <property type="entry name" value="RutC-like_sf"/>
</dbReference>
<proteinExistence type="predicted"/>